<keyword evidence="8" id="KW-1185">Reference proteome</keyword>
<sequence length="785" mass="89571">MQLGVKTDPKNQWLLTENKLNTRQLGKAEALMCSGNGYMGIRATTEERYVGERRDMFIAGSFDSFADEVAELPNLPDVVGMQIEVNGHQLNLNQGEVSDYQRQINLKNGLLTRTFKWTIDDQSYQFKFERFVSMDNLHLVVSRVTVTALTTKIIVKIKSGIDGQQTNSGTQHLVEGAKRLFDDHYMQLLTKTGESNINFAFSTCHNFFDELSNPVQMKQQMELGRRQIFCKYQAELEQTESLVMVKYNTIVTDRDRDYDGQQLEDLQQFGLRELKTSSEQSFETLLSHSEAAWQERVWKYGKVAIKSSDSNDQVAINFARYQLAISTPEHDNRMNIAAKGLTGEGYKGHAFWDTEIFMLPYYIFTKPIVAKKLIEYRYLGLAGAHRKASDNQYEGAQFPWEAAWPSDGESTPVWGAADIVTGKAMKIWSGFIEQHITSDVAFGALEYIHATGDQQFALDKVNEIILDTAKFWQSRLEYNSTADQYEIHDVIGPDEYKEHANNNSFTNYTAQWTIQTAIQITDDLKANHPDKYHELDQKLNLKTTYDKWIACVDKVYLLKPNAQGIIPQDDTYLSKKTIDLSKYRNAEHVGGIFDDYNLDQVNQLQVTKQADVLLLLYLFEQKFDAQEKRLNWDYYEPKTTHDSSLSLSTHAILAADLGMQQTAYEFFQRACQIDLGPDMQSSDDGTHSASLGGIWNATVFGFGGVRLLGDQLRIEPHLPANWSQLSFDIYWQQQKVHIEIQANEFTVSTIDATRPISFNSQNQTYQLAQNESVTISLANMEGTLL</sequence>
<evidence type="ECO:0000256" key="1">
    <source>
        <dbReference type="ARBA" id="ARBA00006768"/>
    </source>
</evidence>
<dbReference type="RefSeq" id="WP_137639174.1">
    <property type="nucleotide sequence ID" value="NZ_BJDK01000003.1"/>
</dbReference>
<dbReference type="InterPro" id="IPR011013">
    <property type="entry name" value="Gal_mutarotase_sf_dom"/>
</dbReference>
<feature type="domain" description="Glycoside hydrolase family 65 C-terminal" evidence="5">
    <location>
        <begin position="706"/>
        <end position="767"/>
    </location>
</feature>
<evidence type="ECO:0000259" key="6">
    <source>
        <dbReference type="Pfam" id="PF03636"/>
    </source>
</evidence>
<dbReference type="GO" id="GO:0016787">
    <property type="term" value="F:hydrolase activity"/>
    <property type="evidence" value="ECO:0007669"/>
    <property type="project" value="UniProtKB-KW"/>
</dbReference>
<organism evidence="7 8">
    <name type="scientific">Lactiplantibacillus dongliensis</name>
    <dbReference type="NCBI Taxonomy" id="2559919"/>
    <lineage>
        <taxon>Bacteria</taxon>
        <taxon>Bacillati</taxon>
        <taxon>Bacillota</taxon>
        <taxon>Bacilli</taxon>
        <taxon>Lactobacillales</taxon>
        <taxon>Lactobacillaceae</taxon>
        <taxon>Lactiplantibacillus</taxon>
    </lineage>
</organism>
<protein>
    <submittedName>
        <fullName evidence="7">Glycoside hydrolase family 65 protein</fullName>
    </submittedName>
</protein>
<gene>
    <name evidence="7" type="ORF">ACFP3T_10095</name>
</gene>
<reference evidence="8" key="1">
    <citation type="journal article" date="2019" name="Int. J. Syst. Evol. Microbiol.">
        <title>The Global Catalogue of Microorganisms (GCM) 10K type strain sequencing project: providing services to taxonomists for standard genome sequencing and annotation.</title>
        <authorList>
            <consortium name="The Broad Institute Genomics Platform"/>
            <consortium name="The Broad Institute Genome Sequencing Center for Infectious Disease"/>
            <person name="Wu L."/>
            <person name="Ma J."/>
        </authorList>
    </citation>
    <scope>NUCLEOTIDE SEQUENCE [LARGE SCALE GENOMIC DNA]</scope>
    <source>
        <strain evidence="8">CCM 8932</strain>
    </source>
</reference>
<dbReference type="PANTHER" id="PTHR11051">
    <property type="entry name" value="GLYCOSYL HYDROLASE-RELATED"/>
    <property type="match status" value="1"/>
</dbReference>
<dbReference type="SUPFAM" id="SSF74650">
    <property type="entry name" value="Galactose mutarotase-like"/>
    <property type="match status" value="1"/>
</dbReference>
<dbReference type="EMBL" id="JBHSSD010000042">
    <property type="protein sequence ID" value="MFC6165020.1"/>
    <property type="molecule type" value="Genomic_DNA"/>
</dbReference>
<evidence type="ECO:0000259" key="4">
    <source>
        <dbReference type="Pfam" id="PF03632"/>
    </source>
</evidence>
<evidence type="ECO:0000313" key="7">
    <source>
        <dbReference type="EMBL" id="MFC6165020.1"/>
    </source>
</evidence>
<dbReference type="Gene3D" id="1.50.10.10">
    <property type="match status" value="1"/>
</dbReference>
<dbReference type="Gene3D" id="2.60.420.10">
    <property type="entry name" value="Maltose phosphorylase, domain 3"/>
    <property type="match status" value="1"/>
</dbReference>
<dbReference type="InterPro" id="IPR037018">
    <property type="entry name" value="GH65_N"/>
</dbReference>
<comment type="caution">
    <text evidence="7">The sequence shown here is derived from an EMBL/GenBank/DDBJ whole genome shotgun (WGS) entry which is preliminary data.</text>
</comment>
<evidence type="ECO:0000313" key="8">
    <source>
        <dbReference type="Proteomes" id="UP001596253"/>
    </source>
</evidence>
<dbReference type="Proteomes" id="UP001596253">
    <property type="component" value="Unassembled WGS sequence"/>
</dbReference>
<dbReference type="InterPro" id="IPR005196">
    <property type="entry name" value="Glyco_hydro_65_N"/>
</dbReference>
<dbReference type="Pfam" id="PF03636">
    <property type="entry name" value="Glyco_hydro_65N"/>
    <property type="match status" value="1"/>
</dbReference>
<dbReference type="Pfam" id="PF03633">
    <property type="entry name" value="Glyco_hydro_65C"/>
    <property type="match status" value="1"/>
</dbReference>
<feature type="domain" description="Glycoside hydrolase family 65 N-terminal" evidence="6">
    <location>
        <begin position="16"/>
        <end position="254"/>
    </location>
</feature>
<dbReference type="InterPro" id="IPR005195">
    <property type="entry name" value="Glyco_hydro_65_M"/>
</dbReference>
<keyword evidence="2" id="KW-0328">Glycosyltransferase</keyword>
<dbReference type="InterPro" id="IPR008928">
    <property type="entry name" value="6-hairpin_glycosidase_sf"/>
</dbReference>
<dbReference type="Gene3D" id="2.70.98.40">
    <property type="entry name" value="Glycoside hydrolase, family 65, N-terminal domain"/>
    <property type="match status" value="1"/>
</dbReference>
<proteinExistence type="inferred from homology"/>
<dbReference type="InterPro" id="IPR012341">
    <property type="entry name" value="6hp_glycosidase-like_sf"/>
</dbReference>
<comment type="similarity">
    <text evidence="1">Belongs to the glycosyl hydrolase 65 family.</text>
</comment>
<dbReference type="PIRSF" id="PIRSF036289">
    <property type="entry name" value="Glycosyl_hydrolase_malt_phosph"/>
    <property type="match status" value="1"/>
</dbReference>
<dbReference type="InterPro" id="IPR005194">
    <property type="entry name" value="Glyco_hydro_65_C"/>
</dbReference>
<dbReference type="SUPFAM" id="SSF48208">
    <property type="entry name" value="Six-hairpin glycosidases"/>
    <property type="match status" value="1"/>
</dbReference>
<feature type="domain" description="Glycoside hydrolase family 65 central catalytic" evidence="4">
    <location>
        <begin position="318"/>
        <end position="696"/>
    </location>
</feature>
<dbReference type="PANTHER" id="PTHR11051:SF8">
    <property type="entry name" value="PROTEIN-GLUCOSYLGALACTOSYLHYDROXYLYSINE GLUCOSIDASE"/>
    <property type="match status" value="1"/>
</dbReference>
<evidence type="ECO:0000256" key="2">
    <source>
        <dbReference type="ARBA" id="ARBA00022676"/>
    </source>
</evidence>
<evidence type="ECO:0000259" key="5">
    <source>
        <dbReference type="Pfam" id="PF03633"/>
    </source>
</evidence>
<keyword evidence="3" id="KW-0808">Transferase</keyword>
<keyword evidence="7" id="KW-0378">Hydrolase</keyword>
<accession>A0ABW1R6D2</accession>
<dbReference type="InterPro" id="IPR017045">
    <property type="entry name" value="Malt_Pase/Glycosyl_Hdrlase"/>
</dbReference>
<dbReference type="Pfam" id="PF03632">
    <property type="entry name" value="Glyco_hydro_65m"/>
    <property type="match status" value="1"/>
</dbReference>
<evidence type="ECO:0000256" key="3">
    <source>
        <dbReference type="ARBA" id="ARBA00022679"/>
    </source>
</evidence>
<name>A0ABW1R6D2_9LACO</name>